<accession>A0ABQ3C807</accession>
<organism evidence="3 4">
    <name type="scientific">Cognatilysobacter xinjiangensis</name>
    <dbReference type="NCBI Taxonomy" id="546892"/>
    <lineage>
        <taxon>Bacteria</taxon>
        <taxon>Pseudomonadati</taxon>
        <taxon>Pseudomonadota</taxon>
        <taxon>Gammaproteobacteria</taxon>
        <taxon>Lysobacterales</taxon>
        <taxon>Lysobacteraceae</taxon>
        <taxon>Cognatilysobacter</taxon>
    </lineage>
</organism>
<feature type="coiled-coil region" evidence="1">
    <location>
        <begin position="269"/>
        <end position="300"/>
    </location>
</feature>
<dbReference type="RefSeq" id="WP_189451046.1">
    <property type="nucleotide sequence ID" value="NZ_BMXY01000005.1"/>
</dbReference>
<reference evidence="4" key="1">
    <citation type="journal article" date="2019" name="Int. J. Syst. Evol. Microbiol.">
        <title>The Global Catalogue of Microorganisms (GCM) 10K type strain sequencing project: providing services to taxonomists for standard genome sequencing and annotation.</title>
        <authorList>
            <consortium name="The Broad Institute Genomics Platform"/>
            <consortium name="The Broad Institute Genome Sequencing Center for Infectious Disease"/>
            <person name="Wu L."/>
            <person name="Ma J."/>
        </authorList>
    </citation>
    <scope>NUCLEOTIDE SEQUENCE [LARGE SCALE GENOMIC DNA]</scope>
    <source>
        <strain evidence="4">KCTC 22558</strain>
    </source>
</reference>
<protein>
    <recommendedName>
        <fullName evidence="5">Transposase</fullName>
    </recommendedName>
</protein>
<evidence type="ECO:0000256" key="1">
    <source>
        <dbReference type="SAM" id="Coils"/>
    </source>
</evidence>
<evidence type="ECO:0000256" key="2">
    <source>
        <dbReference type="SAM" id="MobiDB-lite"/>
    </source>
</evidence>
<feature type="region of interest" description="Disordered" evidence="2">
    <location>
        <begin position="190"/>
        <end position="209"/>
    </location>
</feature>
<sequence>MYRQVEFTRQSLFDKVWSTPVLKLAAEIGVSDVAVAKACRKAGIPLPGRGHWAMPESRRPRQPALPAAAAGNSESVFFNVLAPEHRQTLARPAALGPVIRVPEHLSSPHKLVAATLKVLRQTKPMDNRVHVSGTTALDVSISPEQTDRAMRLLDTLIKASESQGMRWAVGEKGTTVECDGEQIRVRLHETLSKQPTEPPPPRKANARQPDYGSLWYPRYEWVSKGRLGFMVEDHVANGARRVWASTANVPLDLKLHEILAGLPLVAAGIRLHREEREAWRRQYEVEKERKKEIARNVEIERRRRVRLVHSLEQWERSRRLNDFCDAAAGEIARRGTEAREPAEEWLAWARAPANLLSPLGDRLLATADLDVNLDDWYYNEYQRREESWWST</sequence>
<evidence type="ECO:0000313" key="4">
    <source>
        <dbReference type="Proteomes" id="UP000643403"/>
    </source>
</evidence>
<keyword evidence="1" id="KW-0175">Coiled coil</keyword>
<dbReference type="EMBL" id="BMXY01000005">
    <property type="protein sequence ID" value="GGZ71932.1"/>
    <property type="molecule type" value="Genomic_DNA"/>
</dbReference>
<proteinExistence type="predicted"/>
<evidence type="ECO:0000313" key="3">
    <source>
        <dbReference type="EMBL" id="GGZ71932.1"/>
    </source>
</evidence>
<name>A0ABQ3C807_9GAMM</name>
<gene>
    <name evidence="3" type="ORF">GCM10008101_27710</name>
</gene>
<keyword evidence="4" id="KW-1185">Reference proteome</keyword>
<dbReference type="Proteomes" id="UP000643403">
    <property type="component" value="Unassembled WGS sequence"/>
</dbReference>
<comment type="caution">
    <text evidence="3">The sequence shown here is derived from an EMBL/GenBank/DDBJ whole genome shotgun (WGS) entry which is preliminary data.</text>
</comment>
<evidence type="ECO:0008006" key="5">
    <source>
        <dbReference type="Google" id="ProtNLM"/>
    </source>
</evidence>